<sequence>MAEKSKMIAAMLEEMKQTPMLPLSSIAIKGTDEERIALFNQRVDIDETHTRLFTHTNDFTRKQTRADTTPLSSLQTISLAELEVGKTHRGCIVYCKIATRVLQFKSAMVLVQDETNLTDLAVYGNVNSKDLKAGRVIAIKEPFYKMRSDGSEGIRIDDPARDLIFDPEEFPKKIKREPNKNGILYKRATVEERIKVLVGEDATKGAEKIYTQMIDEGYDITKKRIRALKKAALQCKGDGNKSGNDNNTQDNDISIISIISERRPEKHRILKVPAVFENKAAGNEAFVKNRFEEAEKFYSKALEHKNDPPEESGEEVRLWQLYCNRSAARMKMGLLHEALQDSLIANICAESDAIKPLFRCAEALVALGLHKDAIDLLESTADAFPGNREMIKKKKALLLPKKTLRVGKNSEFQSIAEAVWHAEAGSEIIVDAGIYRETIFITKPITLRCNSVNDFDAIQSLEDTTNGTKWAEIHSVGMPSIICNSALSTATIHIIGFKLFCEAPPANSFSAAIVTHGVVVFRNCVLSSTSGPVVCVKSPGTKLLMNSCVVHRGAQGGILCTESARLSLHQIHCCNNAASGLELRSKGCANIEGSHFYSNGRQGIMSWQGAGKLTAAHCDIHSHLSESGVLVTGAETELISCKIYGNKLAGLVSQQKGKLLAIECDVHNNGEGILIQDTGCARVEHCNTSSNMANGIFVGFDHRGNAAIIENKACNNTSQGIFIGNSGNVVARGNTESGNLRLPPAIYGLTAGQMKMDKKYFKRIKKNKTSIEKAAKSNSVTDSLLKQAGLNYQDVLDDFKMYDEQCSYCHLQPPKDKPFSKCNKCRNTSYCTRKCQKSDWSKHKETCRDASVKWPTFLDPNKSV</sequence>
<keyword evidence="2" id="KW-0677">Repeat</keyword>
<dbReference type="EMBL" id="HBHQ01015954">
    <property type="protein sequence ID" value="CAD9818825.1"/>
    <property type="molecule type" value="Transcribed_RNA"/>
</dbReference>
<dbReference type="InterPro" id="IPR011990">
    <property type="entry name" value="TPR-like_helical_dom_sf"/>
</dbReference>
<dbReference type="PROSITE" id="PS50865">
    <property type="entry name" value="ZF_MYND_2"/>
    <property type="match status" value="1"/>
</dbReference>
<dbReference type="PROSITE" id="PS01360">
    <property type="entry name" value="ZF_MYND_1"/>
    <property type="match status" value="1"/>
</dbReference>
<keyword evidence="3 5" id="KW-0863">Zinc-finger</keyword>
<evidence type="ECO:0000256" key="3">
    <source>
        <dbReference type="ARBA" id="ARBA00022771"/>
    </source>
</evidence>
<dbReference type="Pfam" id="PF01753">
    <property type="entry name" value="zf-MYND"/>
    <property type="match status" value="1"/>
</dbReference>
<dbReference type="Pfam" id="PF13229">
    <property type="entry name" value="Beta_helix"/>
    <property type="match status" value="2"/>
</dbReference>
<evidence type="ECO:0000256" key="2">
    <source>
        <dbReference type="ARBA" id="ARBA00022737"/>
    </source>
</evidence>
<dbReference type="PANTHER" id="PTHR22990:SF15">
    <property type="entry name" value="F-BOX ONLY PROTEIN 10"/>
    <property type="match status" value="1"/>
</dbReference>
<dbReference type="GO" id="GO:0008270">
    <property type="term" value="F:zinc ion binding"/>
    <property type="evidence" value="ECO:0007669"/>
    <property type="project" value="UniProtKB-KW"/>
</dbReference>
<dbReference type="Gene3D" id="1.25.40.10">
    <property type="entry name" value="Tetratricopeptide repeat domain"/>
    <property type="match status" value="1"/>
</dbReference>
<reference evidence="7" key="1">
    <citation type="submission" date="2021-01" db="EMBL/GenBank/DDBJ databases">
        <authorList>
            <person name="Corre E."/>
            <person name="Pelletier E."/>
            <person name="Niang G."/>
            <person name="Scheremetjew M."/>
            <person name="Finn R."/>
            <person name="Kale V."/>
            <person name="Holt S."/>
            <person name="Cochrane G."/>
            <person name="Meng A."/>
            <person name="Brown T."/>
            <person name="Cohen L."/>
        </authorList>
    </citation>
    <scope>NUCLEOTIDE SEQUENCE</scope>
    <source>
        <strain evidence="7">CCMP2084</strain>
    </source>
</reference>
<evidence type="ECO:0000256" key="4">
    <source>
        <dbReference type="ARBA" id="ARBA00022833"/>
    </source>
</evidence>
<dbReference type="InterPro" id="IPR002893">
    <property type="entry name" value="Znf_MYND"/>
</dbReference>
<keyword evidence="1" id="KW-0479">Metal-binding</keyword>
<evidence type="ECO:0000313" key="7">
    <source>
        <dbReference type="EMBL" id="CAD9818825.1"/>
    </source>
</evidence>
<dbReference type="PANTHER" id="PTHR22990">
    <property type="entry name" value="F-BOX ONLY PROTEIN"/>
    <property type="match status" value="1"/>
</dbReference>
<gene>
    <name evidence="7" type="ORF">ASEP1449_LOCUS10657</name>
</gene>
<evidence type="ECO:0000256" key="5">
    <source>
        <dbReference type="PROSITE-ProRule" id="PRU00134"/>
    </source>
</evidence>
<organism evidence="7">
    <name type="scientific">Attheya septentrionalis</name>
    <dbReference type="NCBI Taxonomy" id="420275"/>
    <lineage>
        <taxon>Eukaryota</taxon>
        <taxon>Sar</taxon>
        <taxon>Stramenopiles</taxon>
        <taxon>Ochrophyta</taxon>
        <taxon>Bacillariophyta</taxon>
        <taxon>Coscinodiscophyceae</taxon>
        <taxon>Chaetocerotophycidae</taxon>
        <taxon>Chaetocerotales</taxon>
        <taxon>Attheyaceae</taxon>
        <taxon>Attheya</taxon>
    </lineage>
</organism>
<dbReference type="SUPFAM" id="SSF51126">
    <property type="entry name" value="Pectin lyase-like"/>
    <property type="match status" value="1"/>
</dbReference>
<dbReference type="SUPFAM" id="SSF144232">
    <property type="entry name" value="HIT/MYND zinc finger-like"/>
    <property type="match status" value="1"/>
</dbReference>
<dbReference type="InterPro" id="IPR051550">
    <property type="entry name" value="SCF-Subunits/Alg-Epimerases"/>
</dbReference>
<dbReference type="SUPFAM" id="SSF48452">
    <property type="entry name" value="TPR-like"/>
    <property type="match status" value="1"/>
</dbReference>
<dbReference type="Gene3D" id="6.10.140.2220">
    <property type="match status" value="1"/>
</dbReference>
<evidence type="ECO:0000259" key="6">
    <source>
        <dbReference type="PROSITE" id="PS50865"/>
    </source>
</evidence>
<proteinExistence type="predicted"/>
<evidence type="ECO:0000256" key="1">
    <source>
        <dbReference type="ARBA" id="ARBA00022723"/>
    </source>
</evidence>
<keyword evidence="4" id="KW-0862">Zinc</keyword>
<protein>
    <recommendedName>
        <fullName evidence="6">MYND-type domain-containing protein</fullName>
    </recommendedName>
</protein>
<accession>A0A7S2UGT2</accession>
<dbReference type="InterPro" id="IPR011050">
    <property type="entry name" value="Pectin_lyase_fold/virulence"/>
</dbReference>
<dbReference type="InterPro" id="IPR012334">
    <property type="entry name" value="Pectin_lyas_fold"/>
</dbReference>
<name>A0A7S2UGT2_9STRA</name>
<dbReference type="InterPro" id="IPR039448">
    <property type="entry name" value="Beta_helix"/>
</dbReference>
<dbReference type="Gene3D" id="2.160.20.10">
    <property type="entry name" value="Single-stranded right-handed beta-helix, Pectin lyase-like"/>
    <property type="match status" value="1"/>
</dbReference>
<feature type="domain" description="MYND-type" evidence="6">
    <location>
        <begin position="806"/>
        <end position="847"/>
    </location>
</feature>
<dbReference type="AlphaFoldDB" id="A0A7S2UGT2"/>